<reference evidence="2 3" key="1">
    <citation type="submission" date="2024-06" db="EMBL/GenBank/DDBJ databases">
        <authorList>
            <person name="Kaempfer P."/>
            <person name="Viver T."/>
        </authorList>
    </citation>
    <scope>NUCLEOTIDE SEQUENCE [LARGE SCALE GENOMIC DNA]</scope>
    <source>
        <strain evidence="2 3">ST-119</strain>
    </source>
</reference>
<evidence type="ECO:0000313" key="3">
    <source>
        <dbReference type="Proteomes" id="UP001629156"/>
    </source>
</evidence>
<dbReference type="SUPFAM" id="SSF56601">
    <property type="entry name" value="beta-lactamase/transpeptidase-like"/>
    <property type="match status" value="1"/>
</dbReference>
<comment type="caution">
    <text evidence="2">The sequence shown here is derived from an EMBL/GenBank/DDBJ whole genome shotgun (WGS) entry which is preliminary data.</text>
</comment>
<dbReference type="InterPro" id="IPR001466">
    <property type="entry name" value="Beta-lactam-related"/>
</dbReference>
<dbReference type="Gene3D" id="3.40.710.10">
    <property type="entry name" value="DD-peptidase/beta-lactamase superfamily"/>
    <property type="match status" value="1"/>
</dbReference>
<accession>A0ABW8YTY1</accession>
<feature type="domain" description="Beta-lactamase-related" evidence="1">
    <location>
        <begin position="13"/>
        <end position="225"/>
    </location>
</feature>
<dbReference type="Proteomes" id="UP001629156">
    <property type="component" value="Unassembled WGS sequence"/>
</dbReference>
<dbReference type="EMBL" id="JBELPZ010000002">
    <property type="protein sequence ID" value="MFL9843432.1"/>
    <property type="molecule type" value="Genomic_DNA"/>
</dbReference>
<keyword evidence="3" id="KW-1185">Reference proteome</keyword>
<dbReference type="PANTHER" id="PTHR43283">
    <property type="entry name" value="BETA-LACTAMASE-RELATED"/>
    <property type="match status" value="1"/>
</dbReference>
<evidence type="ECO:0000313" key="2">
    <source>
        <dbReference type="EMBL" id="MFL9843432.1"/>
    </source>
</evidence>
<protein>
    <submittedName>
        <fullName evidence="2">Serine hydrolase</fullName>
        <ecNumber evidence="2">3.-.-.-</ecNumber>
    </submittedName>
</protein>
<dbReference type="EC" id="3.-.-.-" evidence="2"/>
<proteinExistence type="predicted"/>
<keyword evidence="2" id="KW-0378">Hydrolase</keyword>
<dbReference type="InterPro" id="IPR050789">
    <property type="entry name" value="Diverse_Enzym_Activities"/>
</dbReference>
<dbReference type="Pfam" id="PF00144">
    <property type="entry name" value="Beta-lactamase"/>
    <property type="match status" value="1"/>
</dbReference>
<organism evidence="2 3">
    <name type="scientific">Flavobacterium rhizosphaerae</name>
    <dbReference type="NCBI Taxonomy" id="3163298"/>
    <lineage>
        <taxon>Bacteria</taxon>
        <taxon>Pseudomonadati</taxon>
        <taxon>Bacteroidota</taxon>
        <taxon>Flavobacteriia</taxon>
        <taxon>Flavobacteriales</taxon>
        <taxon>Flavobacteriaceae</taxon>
        <taxon>Flavobacterium</taxon>
    </lineage>
</organism>
<evidence type="ECO:0000259" key="1">
    <source>
        <dbReference type="Pfam" id="PF00144"/>
    </source>
</evidence>
<gene>
    <name evidence="2" type="ORF">ABS766_03260</name>
</gene>
<sequence>MLGCAIADGYIQSVDEPVIKYIPELKDKEGMENLTIEHLLQMTSGVKFNESYINPFGDAATYYYGTNLRKAIYKRKLEAAPGTRFSYSSGDSQMLGLILSRALKDKTLTQYLEEKLWKPLGMEYDATWSLDLEDGLEKTFCCINARARDFAKIGRLYLNKGNWNGKQIVPKEWVEACTTADTTNGGVSYYKYQWWLQKDNNFMAEGILGQMIYVAPEKNMIMIRLGSAYGKTDWDTIFESLVQAY</sequence>
<dbReference type="InterPro" id="IPR012338">
    <property type="entry name" value="Beta-lactam/transpept-like"/>
</dbReference>
<dbReference type="GO" id="GO:0016787">
    <property type="term" value="F:hydrolase activity"/>
    <property type="evidence" value="ECO:0007669"/>
    <property type="project" value="UniProtKB-KW"/>
</dbReference>
<dbReference type="PANTHER" id="PTHR43283:SF7">
    <property type="entry name" value="BETA-LACTAMASE-RELATED DOMAIN-CONTAINING PROTEIN"/>
    <property type="match status" value="1"/>
</dbReference>
<name>A0ABW8YTY1_9FLAO</name>